<proteinExistence type="predicted"/>
<reference evidence="8 9" key="1">
    <citation type="submission" date="2017-04" db="EMBL/GenBank/DDBJ databases">
        <title>The new phylogeny of genus Mycobacterium.</title>
        <authorList>
            <person name="Tortoli E."/>
            <person name="Trovato A."/>
            <person name="Cirillo D.M."/>
        </authorList>
    </citation>
    <scope>NUCLEOTIDE SEQUENCE [LARGE SCALE GENOMIC DNA]</scope>
    <source>
        <strain evidence="8 9">KCTC 19819</strain>
    </source>
</reference>
<dbReference type="InterPro" id="IPR036589">
    <property type="entry name" value="HCY_dom_sf"/>
</dbReference>
<keyword evidence="2 6" id="KW-0808">Transferase</keyword>
<comment type="cofactor">
    <cofactor evidence="5">
        <name>Zn(2+)</name>
        <dbReference type="ChEBI" id="CHEBI:29105"/>
    </cofactor>
    <text evidence="5">Binds 1 zinc ion per subunit.</text>
</comment>
<evidence type="ECO:0000256" key="6">
    <source>
        <dbReference type="PROSITE-ProRule" id="PRU00333"/>
    </source>
</evidence>
<gene>
    <name evidence="8" type="ORF">B8W67_15120</name>
</gene>
<dbReference type="InterPro" id="IPR051486">
    <property type="entry name" value="Hcy_S-methyltransferase"/>
</dbReference>
<dbReference type="PANTHER" id="PTHR46015">
    <property type="entry name" value="ZGC:172121"/>
    <property type="match status" value="1"/>
</dbReference>
<dbReference type="Proteomes" id="UP000193577">
    <property type="component" value="Unassembled WGS sequence"/>
</dbReference>
<evidence type="ECO:0000313" key="8">
    <source>
        <dbReference type="EMBL" id="OSC32205.1"/>
    </source>
</evidence>
<dbReference type="PIRSF" id="PIRSF037505">
    <property type="entry name" value="Betaine_HMT"/>
    <property type="match status" value="1"/>
</dbReference>
<feature type="binding site" evidence="5 6">
    <location>
        <position position="266"/>
    </location>
    <ligand>
        <name>Zn(2+)</name>
        <dbReference type="ChEBI" id="CHEBI:29105"/>
    </ligand>
</feature>
<dbReference type="NCBIfam" id="NF007020">
    <property type="entry name" value="PRK09485.1"/>
    <property type="match status" value="1"/>
</dbReference>
<dbReference type="GO" id="GO:0008898">
    <property type="term" value="F:S-adenosylmethionine-homocysteine S-methyltransferase activity"/>
    <property type="evidence" value="ECO:0007669"/>
    <property type="project" value="TreeGrafter"/>
</dbReference>
<dbReference type="GO" id="GO:0008270">
    <property type="term" value="F:zinc ion binding"/>
    <property type="evidence" value="ECO:0007669"/>
    <property type="project" value="InterPro"/>
</dbReference>
<dbReference type="PANTHER" id="PTHR46015:SF1">
    <property type="entry name" value="HOMOCYSTEINE S-METHYLTRANSFERASE-LIKE ISOFORM 1"/>
    <property type="match status" value="1"/>
</dbReference>
<evidence type="ECO:0000256" key="2">
    <source>
        <dbReference type="ARBA" id="ARBA00022679"/>
    </source>
</evidence>
<dbReference type="SUPFAM" id="SSF82282">
    <property type="entry name" value="Homocysteine S-methyltransferase"/>
    <property type="match status" value="1"/>
</dbReference>
<comment type="caution">
    <text evidence="8">The sequence shown here is derived from an EMBL/GenBank/DDBJ whole genome shotgun (WGS) entry which is preliminary data.</text>
</comment>
<protein>
    <submittedName>
        <fullName evidence="8">Homocysteine S-methyltransferase</fullName>
    </submittedName>
</protein>
<evidence type="ECO:0000313" key="9">
    <source>
        <dbReference type="Proteomes" id="UP000193577"/>
    </source>
</evidence>
<keyword evidence="4 5" id="KW-0862">Zinc</keyword>
<feature type="binding site" evidence="6">
    <location>
        <position position="327"/>
    </location>
    <ligand>
        <name>Zn(2+)</name>
        <dbReference type="ChEBI" id="CHEBI:29105"/>
    </ligand>
</feature>
<organism evidence="8 9">
    <name type="scientific">Mycolicibacillus koreensis</name>
    <dbReference type="NCBI Taxonomy" id="1069220"/>
    <lineage>
        <taxon>Bacteria</taxon>
        <taxon>Bacillati</taxon>
        <taxon>Actinomycetota</taxon>
        <taxon>Actinomycetes</taxon>
        <taxon>Mycobacteriales</taxon>
        <taxon>Mycobacteriaceae</taxon>
        <taxon>Mycolicibacillus</taxon>
    </lineage>
</organism>
<evidence type="ECO:0000259" key="7">
    <source>
        <dbReference type="PROSITE" id="PS50970"/>
    </source>
</evidence>
<evidence type="ECO:0000256" key="4">
    <source>
        <dbReference type="ARBA" id="ARBA00022833"/>
    </source>
</evidence>
<dbReference type="InterPro" id="IPR003726">
    <property type="entry name" value="HCY_dom"/>
</dbReference>
<dbReference type="GO" id="GO:0009086">
    <property type="term" value="P:methionine biosynthetic process"/>
    <property type="evidence" value="ECO:0007669"/>
    <property type="project" value="InterPro"/>
</dbReference>
<keyword evidence="3 5" id="KW-0479">Metal-binding</keyword>
<feature type="binding site" evidence="6">
    <location>
        <position position="328"/>
    </location>
    <ligand>
        <name>Zn(2+)</name>
        <dbReference type="ChEBI" id="CHEBI:29105"/>
    </ligand>
</feature>
<evidence type="ECO:0000256" key="3">
    <source>
        <dbReference type="ARBA" id="ARBA00022723"/>
    </source>
</evidence>
<evidence type="ECO:0000256" key="5">
    <source>
        <dbReference type="PIRSR" id="PIRSR037505-2"/>
    </source>
</evidence>
<dbReference type="EMBL" id="NCXO01000037">
    <property type="protein sequence ID" value="OSC32205.1"/>
    <property type="molecule type" value="Genomic_DNA"/>
</dbReference>
<dbReference type="Pfam" id="PF02574">
    <property type="entry name" value="S-methyl_trans"/>
    <property type="match status" value="1"/>
</dbReference>
<dbReference type="PROSITE" id="PS50970">
    <property type="entry name" value="HCY"/>
    <property type="match status" value="1"/>
</dbReference>
<dbReference type="AlphaFoldDB" id="A0AA91PCJ4"/>
<dbReference type="InterPro" id="IPR017226">
    <property type="entry name" value="BHMT-like"/>
</dbReference>
<dbReference type="Gene3D" id="3.20.20.330">
    <property type="entry name" value="Homocysteine-binding-like domain"/>
    <property type="match status" value="1"/>
</dbReference>
<feature type="domain" description="Hcy-binding" evidence="7">
    <location>
        <begin position="50"/>
        <end position="342"/>
    </location>
</feature>
<accession>A0AA91PCJ4</accession>
<name>A0AA91PCJ4_9MYCO</name>
<dbReference type="GO" id="GO:0033528">
    <property type="term" value="P:S-methylmethionine cycle"/>
    <property type="evidence" value="ECO:0007669"/>
    <property type="project" value="TreeGrafter"/>
</dbReference>
<evidence type="ECO:0000256" key="1">
    <source>
        <dbReference type="ARBA" id="ARBA00022603"/>
    </source>
</evidence>
<keyword evidence="9" id="KW-1185">Reference proteome</keyword>
<keyword evidence="1 6" id="KW-0489">Methyltransferase</keyword>
<sequence length="351" mass="36244">MPNRAAGCACLSNLSPDPADDRRDAPPCWGRVAAVTGSRSRPCRRGPTVEAVRFAVPNTTVLVADGGLATTLEAAGFDLSDPLWSARLLLDAPDAITATHERFFRAGADIATTASYQVSFAGFADRGVDAAQTTAVLHRSVALARGAATRIGGRRTVAASIGPYGAALADGAEYRGRYGLSVAQLAAWHRPRLEVLAAAGADVLACETIPDVDEAEALVGLLTEVDAPGWLSYTIAGQRTRAGQPLAEAFALADAADQVCAVGVNCCDPADVAPAIEIAAAVTDTPVIVYPNSGERWHHGRWSGPPTFTAAAAADWVDAGARIVGGCCRVGPTQIAALARRLAGRATPGRR</sequence>
<dbReference type="GO" id="GO:0032259">
    <property type="term" value="P:methylation"/>
    <property type="evidence" value="ECO:0007669"/>
    <property type="project" value="UniProtKB-KW"/>
</dbReference>